<feature type="chain" id="PRO_5023851290" description="Right handed beta helix domain-containing protein" evidence="2">
    <location>
        <begin position="17"/>
        <end position="447"/>
    </location>
</feature>
<dbReference type="SUPFAM" id="SSF51126">
    <property type="entry name" value="Pectin lyase-like"/>
    <property type="match status" value="1"/>
</dbReference>
<accession>A0A5J4WRZ8</accession>
<evidence type="ECO:0008006" key="5">
    <source>
        <dbReference type="Google" id="ProtNLM"/>
    </source>
</evidence>
<keyword evidence="1" id="KW-0812">Transmembrane</keyword>
<comment type="caution">
    <text evidence="3">The sequence shown here is derived from an EMBL/GenBank/DDBJ whole genome shotgun (WGS) entry which is preliminary data.</text>
</comment>
<dbReference type="InterPro" id="IPR011050">
    <property type="entry name" value="Pectin_lyase_fold/virulence"/>
</dbReference>
<dbReference type="EMBL" id="SNRW01001122">
    <property type="protein sequence ID" value="KAA6397688.1"/>
    <property type="molecule type" value="Genomic_DNA"/>
</dbReference>
<evidence type="ECO:0000313" key="4">
    <source>
        <dbReference type="Proteomes" id="UP000324800"/>
    </source>
</evidence>
<gene>
    <name evidence="3" type="ORF">EZS28_006783</name>
</gene>
<feature type="transmembrane region" description="Helical" evidence="1">
    <location>
        <begin position="398"/>
        <end position="420"/>
    </location>
</feature>
<feature type="signal peptide" evidence="2">
    <location>
        <begin position="1"/>
        <end position="16"/>
    </location>
</feature>
<dbReference type="Proteomes" id="UP000324800">
    <property type="component" value="Unassembled WGS sequence"/>
</dbReference>
<evidence type="ECO:0000313" key="3">
    <source>
        <dbReference type="EMBL" id="KAA6397688.1"/>
    </source>
</evidence>
<reference evidence="3 4" key="1">
    <citation type="submission" date="2019-03" db="EMBL/GenBank/DDBJ databases">
        <title>Single cell metagenomics reveals metabolic interactions within the superorganism composed of flagellate Streblomastix strix and complex community of Bacteroidetes bacteria on its surface.</title>
        <authorList>
            <person name="Treitli S.C."/>
            <person name="Kolisko M."/>
            <person name="Husnik F."/>
            <person name="Keeling P."/>
            <person name="Hampl V."/>
        </authorList>
    </citation>
    <scope>NUCLEOTIDE SEQUENCE [LARGE SCALE GENOMIC DNA]</scope>
    <source>
        <strain evidence="3">ST1C</strain>
    </source>
</reference>
<keyword evidence="1" id="KW-0472">Membrane</keyword>
<keyword evidence="1" id="KW-1133">Transmembrane helix</keyword>
<keyword evidence="2" id="KW-0732">Signal</keyword>
<evidence type="ECO:0000256" key="1">
    <source>
        <dbReference type="SAM" id="Phobius"/>
    </source>
</evidence>
<sequence>MSIVILFFVTLTFCETFSHLHQQFAQKSVNDFCQFNVSQNVPGSFHSIDSVLNHACLDPEGYEISLLDSDHVEYLAVNMNQTIFIGGINIKPTIWTFNTLRREIINLQQGNITLENIEFQFSTNQNKSFIIPSHQFILVGSDKVHLPSLTVHQCVFRSHSYKHSDILVHIQVEQANKAVIDNSTFLGAGQKKVQYTSMMDINNISELIITNSRFKDALLNSPKEAVRIYGNNPNNSALSIWSGLEIRTEITGNKFTNCQAAQSNSGAMYIKDFDGNEKYNEIIVSNNTFDSNKGNLTGAFFFVSYSQYSNYSFVNNIFISNRNSNKSGIGQDAYLIFSQTPKDWSLDNIVNIIMYLFKGSISDAKKDSVYTSAYLKGQQYYGSITLPNKSNAEVFNNYVIAAVVVIIFGIAVFLVEIIYFRMKKHKQNIGTAQESQYLLMSSQKQPA</sequence>
<name>A0A5J4WRZ8_9EUKA</name>
<dbReference type="AlphaFoldDB" id="A0A5J4WRZ8"/>
<organism evidence="3 4">
    <name type="scientific">Streblomastix strix</name>
    <dbReference type="NCBI Taxonomy" id="222440"/>
    <lineage>
        <taxon>Eukaryota</taxon>
        <taxon>Metamonada</taxon>
        <taxon>Preaxostyla</taxon>
        <taxon>Oxymonadida</taxon>
        <taxon>Streblomastigidae</taxon>
        <taxon>Streblomastix</taxon>
    </lineage>
</organism>
<evidence type="ECO:0000256" key="2">
    <source>
        <dbReference type="SAM" id="SignalP"/>
    </source>
</evidence>
<protein>
    <recommendedName>
        <fullName evidence="5">Right handed beta helix domain-containing protein</fullName>
    </recommendedName>
</protein>
<proteinExistence type="predicted"/>